<accession>A0A6S7IBV2</accession>
<evidence type="ECO:0000313" key="1">
    <source>
        <dbReference type="EMBL" id="CAB4003811.1"/>
    </source>
</evidence>
<name>A0A6S7IBV2_PARCT</name>
<dbReference type="AlphaFoldDB" id="A0A6S7IBV2"/>
<organism evidence="1 2">
    <name type="scientific">Paramuricea clavata</name>
    <name type="common">Red gorgonian</name>
    <name type="synonym">Violescent sea-whip</name>
    <dbReference type="NCBI Taxonomy" id="317549"/>
    <lineage>
        <taxon>Eukaryota</taxon>
        <taxon>Metazoa</taxon>
        <taxon>Cnidaria</taxon>
        <taxon>Anthozoa</taxon>
        <taxon>Octocorallia</taxon>
        <taxon>Malacalcyonacea</taxon>
        <taxon>Plexauridae</taxon>
        <taxon>Paramuricea</taxon>
    </lineage>
</organism>
<gene>
    <name evidence="1" type="ORF">PACLA_8A010880</name>
</gene>
<evidence type="ECO:0000313" key="2">
    <source>
        <dbReference type="Proteomes" id="UP001152795"/>
    </source>
</evidence>
<dbReference type="Proteomes" id="UP001152795">
    <property type="component" value="Unassembled WGS sequence"/>
</dbReference>
<sequence length="453" mass="51422">MACPRPVTIDLTKSESESPDIIDLTDSLKHLSPSPSPPKKKNKTEKKPPHLNIFPFNEQSQFIEEPDTEFYKGDAGCPIYKASAPFLPSSEVCDIILNPGEKICTKIPLGCRRNATFILDTTCHDHADDFKADDNGSFRHHGTKFEFIEMDDDGEVTRIDKPINLTPGQYKLSRTYWVHSSTKTFKRRTVTLEDHEAKVWPVIVLQYSNTGTEEDVKLEPHRNSKKRCQPYYATATSTKQRIEEKAKSSLGPSSIFDELYEDGGGMMESSSFASLPRGISQVKYERTKLRRQHSKDTLAELIELCKQSNGKFLHSLQVSPDVRLVLVTKAQIADLVKFCCNPKNFSVFGIDVTCNIGDFYVTTTTYRHLMLLDKESCAHPNFPGPMMIHTNEDAAVFHYFMSTLKGLNREIENILFVGCDRQKSLENGLSPELPIARFLACKKHMEDNIKRER</sequence>
<dbReference type="EMBL" id="CACRXK020004733">
    <property type="protein sequence ID" value="CAB4003811.1"/>
    <property type="molecule type" value="Genomic_DNA"/>
</dbReference>
<proteinExistence type="predicted"/>
<dbReference type="OrthoDB" id="5981259at2759"/>
<keyword evidence="2" id="KW-1185">Reference proteome</keyword>
<comment type="caution">
    <text evidence="1">The sequence shown here is derived from an EMBL/GenBank/DDBJ whole genome shotgun (WGS) entry which is preliminary data.</text>
</comment>
<reference evidence="1" key="1">
    <citation type="submission" date="2020-04" db="EMBL/GenBank/DDBJ databases">
        <authorList>
            <person name="Alioto T."/>
            <person name="Alioto T."/>
            <person name="Gomez Garrido J."/>
        </authorList>
    </citation>
    <scope>NUCLEOTIDE SEQUENCE</scope>
    <source>
        <strain evidence="1">A484AB</strain>
    </source>
</reference>
<protein>
    <submittedName>
        <fullName evidence="1">Uncharacterized protein</fullName>
    </submittedName>
</protein>